<feature type="region of interest" description="Disordered" evidence="1">
    <location>
        <begin position="177"/>
        <end position="234"/>
    </location>
</feature>
<dbReference type="AlphaFoldDB" id="F8QJP9"/>
<dbReference type="HOGENOM" id="CLU_549997_0_0_1"/>
<evidence type="ECO:0000256" key="1">
    <source>
        <dbReference type="SAM" id="MobiDB-lite"/>
    </source>
</evidence>
<proteinExistence type="predicted"/>
<organism evidence="3">
    <name type="scientific">Serpula lacrymans var. lacrymans (strain S7.3)</name>
    <name type="common">Dry rot fungus</name>
    <dbReference type="NCBI Taxonomy" id="936435"/>
    <lineage>
        <taxon>Eukaryota</taxon>
        <taxon>Fungi</taxon>
        <taxon>Dikarya</taxon>
        <taxon>Basidiomycota</taxon>
        <taxon>Agaricomycotina</taxon>
        <taxon>Agaricomycetes</taxon>
        <taxon>Agaricomycetidae</taxon>
        <taxon>Boletales</taxon>
        <taxon>Coniophorineae</taxon>
        <taxon>Serpulaceae</taxon>
        <taxon>Serpula</taxon>
    </lineage>
</organism>
<keyword evidence="3" id="KW-1185">Reference proteome</keyword>
<protein>
    <submittedName>
        <fullName evidence="2">Uncharacterized protein</fullName>
    </submittedName>
</protein>
<dbReference type="EMBL" id="GL945668">
    <property type="protein sequence ID" value="EGN91471.1"/>
    <property type="molecule type" value="Genomic_DNA"/>
</dbReference>
<evidence type="ECO:0000313" key="2">
    <source>
        <dbReference type="EMBL" id="EGN91471.1"/>
    </source>
</evidence>
<feature type="region of interest" description="Disordered" evidence="1">
    <location>
        <begin position="246"/>
        <end position="269"/>
    </location>
</feature>
<accession>F8QJP9</accession>
<evidence type="ECO:0000313" key="3">
    <source>
        <dbReference type="Proteomes" id="UP000008063"/>
    </source>
</evidence>
<dbReference type="Proteomes" id="UP000008063">
    <property type="component" value="Unassembled WGS sequence"/>
</dbReference>
<feature type="region of interest" description="Disordered" evidence="1">
    <location>
        <begin position="468"/>
        <end position="496"/>
    </location>
</feature>
<dbReference type="InParanoid" id="F8QJP9"/>
<sequence length="496" mass="57153">MQCVASGDAKICQNAKTRKVPDGKAKFEKGNINYYSTWHCACVAQRRVFLNIRFVIDTCPCYQSTLVHDTAQRKFRDGEDYTTKIDHIRYVSEYVNKYYWILEILTPFVINQQSDHPEHFIVTVLQSDFWAVVNHSSRTRIYLQYSYTYQGRRGEALLIPLVEQLFAPCAERIEQETGSSLTDIVGGKSSDKTEPESEESTESIEYWRPREAEGGNFPKPRPLVTPDTPPTQSLGAAAEALEPDDLYQSTGPENFPPPPLTPEPENQPDDCKAVLATPPFEFIGKKEISFQTNSSKILFALSRISSDKANNACHTWKANFNNKTAVLGDLFAPRNWGTISEFIKELDNEFLDPHLKLKAEIALYNYEQREMTVDAYFGGLESKLMKAGLPPDADESYPFIHSILRRNLSQFLRDRISQQENLPTTYSEWKAAARKWEQRNEELSLERRRDKPPQQRLPSQYQRYQPHYQQNQNYPPPQHQQTVPQTETLSCTKVDW</sequence>
<gene>
    <name evidence="2" type="ORF">SERLA73DRAFT_80425</name>
</gene>
<name>F8QJP9_SERL3</name>
<feature type="compositionally biased region" description="Low complexity" evidence="1">
    <location>
        <begin position="468"/>
        <end position="488"/>
    </location>
</feature>
<reference evidence="3" key="1">
    <citation type="journal article" date="2011" name="Science">
        <title>The plant cell wall-decomposing machinery underlies the functional diversity of forest fungi.</title>
        <authorList>
            <person name="Eastwood D.C."/>
            <person name="Floudas D."/>
            <person name="Binder M."/>
            <person name="Majcherczyk A."/>
            <person name="Schneider P."/>
            <person name="Aerts A."/>
            <person name="Asiegbu F.O."/>
            <person name="Baker S.E."/>
            <person name="Barry K."/>
            <person name="Bendiksby M."/>
            <person name="Blumentritt M."/>
            <person name="Coutinho P.M."/>
            <person name="Cullen D."/>
            <person name="de Vries R.P."/>
            <person name="Gathman A."/>
            <person name="Goodell B."/>
            <person name="Henrissat B."/>
            <person name="Ihrmark K."/>
            <person name="Kauserud H."/>
            <person name="Kohler A."/>
            <person name="LaButti K."/>
            <person name="Lapidus A."/>
            <person name="Lavin J.L."/>
            <person name="Lee Y.-H."/>
            <person name="Lindquist E."/>
            <person name="Lilly W."/>
            <person name="Lucas S."/>
            <person name="Morin E."/>
            <person name="Murat C."/>
            <person name="Oguiza J.A."/>
            <person name="Park J."/>
            <person name="Pisabarro A.G."/>
            <person name="Riley R."/>
            <person name="Rosling A."/>
            <person name="Salamov A."/>
            <person name="Schmidt O."/>
            <person name="Schmutz J."/>
            <person name="Skrede I."/>
            <person name="Stenlid J."/>
            <person name="Wiebenga A."/>
            <person name="Xie X."/>
            <person name="Kuees U."/>
            <person name="Hibbett D.S."/>
            <person name="Hoffmeister D."/>
            <person name="Hoegberg N."/>
            <person name="Martin F."/>
            <person name="Grigoriev I.V."/>
            <person name="Watkinson S.C."/>
        </authorList>
    </citation>
    <scope>NUCLEOTIDE SEQUENCE [LARGE SCALE GENOMIC DNA]</scope>
    <source>
        <strain evidence="3">strain S7.3</strain>
    </source>
</reference>
<feature type="compositionally biased region" description="Pro residues" evidence="1">
    <location>
        <begin position="219"/>
        <end position="229"/>
    </location>
</feature>